<dbReference type="InterPro" id="IPR036938">
    <property type="entry name" value="PAP2/HPO_sf"/>
</dbReference>
<gene>
    <name evidence="3" type="ORF">QBE51_04360</name>
</gene>
<feature type="transmembrane region" description="Helical" evidence="1">
    <location>
        <begin position="107"/>
        <end position="127"/>
    </location>
</feature>
<reference evidence="3 4" key="1">
    <citation type="submission" date="2023-03" db="EMBL/GenBank/DDBJ databases">
        <title>Novel Species.</title>
        <authorList>
            <person name="Ma S."/>
        </authorList>
    </citation>
    <scope>NUCLEOTIDE SEQUENCE [LARGE SCALE GENOMIC DNA]</scope>
    <source>
        <strain evidence="3 4">LIND6LT2</strain>
    </source>
</reference>
<keyword evidence="1" id="KW-0472">Membrane</keyword>
<dbReference type="EMBL" id="CP121687">
    <property type="protein sequence ID" value="WZL70759.1"/>
    <property type="molecule type" value="Genomic_DNA"/>
</dbReference>
<keyword evidence="1" id="KW-1133">Transmembrane helix</keyword>
<feature type="transmembrane region" description="Helical" evidence="1">
    <location>
        <begin position="50"/>
        <end position="73"/>
    </location>
</feature>
<dbReference type="Pfam" id="PF01569">
    <property type="entry name" value="PAP2"/>
    <property type="match status" value="1"/>
</dbReference>
<feature type="transmembrane region" description="Helical" evidence="1">
    <location>
        <begin position="187"/>
        <end position="205"/>
    </location>
</feature>
<feature type="transmembrane region" description="Helical" evidence="1">
    <location>
        <begin position="80"/>
        <end position="101"/>
    </location>
</feature>
<proteinExistence type="predicted"/>
<keyword evidence="4" id="KW-1185">Reference proteome</keyword>
<keyword evidence="1" id="KW-0812">Transmembrane</keyword>
<protein>
    <submittedName>
        <fullName evidence="3">Phosphatase PAP2 family protein</fullName>
    </submittedName>
</protein>
<feature type="transmembrane region" description="Helical" evidence="1">
    <location>
        <begin position="12"/>
        <end position="30"/>
    </location>
</feature>
<sequence>MKKLKEFLTANRHFFILLYYFVILFGYQLLNKYTVPKYYMYHPIDRYIPFVPIMVVPYVFWYILITASLIYLGFTCKKDFYRLALFMFGGMTLCYIIFILFPNGQNLRPVITETNIFTTIITFIYTLDNPTNSAPSMHVIDTMAVYIALRKNEKLSKIKILQTTSAIVTILIIMSTVMIKQHSILDVMYGLLMSLVLYIMIYRIPYHKFKFAAKKEAQQQV</sequence>
<feature type="domain" description="Phosphatidic acid phosphatase type 2/haloperoxidase" evidence="2">
    <location>
        <begin position="105"/>
        <end position="207"/>
    </location>
</feature>
<dbReference type="InterPro" id="IPR000326">
    <property type="entry name" value="PAP2/HPO"/>
</dbReference>
<dbReference type="SUPFAM" id="SSF48317">
    <property type="entry name" value="Acid phosphatase/Vanadium-dependent haloperoxidase"/>
    <property type="match status" value="1"/>
</dbReference>
<evidence type="ECO:0000313" key="3">
    <source>
        <dbReference type="EMBL" id="WZL70759.1"/>
    </source>
</evidence>
<dbReference type="Proteomes" id="UP001486565">
    <property type="component" value="Chromosome"/>
</dbReference>
<evidence type="ECO:0000256" key="1">
    <source>
        <dbReference type="SAM" id="Phobius"/>
    </source>
</evidence>
<accession>A0ABZ2Y8G6</accession>
<feature type="transmembrane region" description="Helical" evidence="1">
    <location>
        <begin position="160"/>
        <end position="181"/>
    </location>
</feature>
<dbReference type="RefSeq" id="WP_341877715.1">
    <property type="nucleotide sequence ID" value="NZ_CP121687.1"/>
</dbReference>
<organism evidence="3 4">
    <name type="scientific">Defluviitalea saccharophila</name>
    <dbReference type="NCBI Taxonomy" id="879970"/>
    <lineage>
        <taxon>Bacteria</taxon>
        <taxon>Bacillati</taxon>
        <taxon>Bacillota</taxon>
        <taxon>Clostridia</taxon>
        <taxon>Lachnospirales</taxon>
        <taxon>Defluviitaleaceae</taxon>
        <taxon>Defluviitalea</taxon>
    </lineage>
</organism>
<name>A0ABZ2Y8G6_9FIRM</name>
<evidence type="ECO:0000259" key="2">
    <source>
        <dbReference type="Pfam" id="PF01569"/>
    </source>
</evidence>
<evidence type="ECO:0000313" key="4">
    <source>
        <dbReference type="Proteomes" id="UP001486565"/>
    </source>
</evidence>